<dbReference type="AlphaFoldDB" id="A0A956N7T3"/>
<dbReference type="SMART" id="SM00448">
    <property type="entry name" value="REC"/>
    <property type="match status" value="1"/>
</dbReference>
<feature type="domain" description="Response regulatory" evidence="4">
    <location>
        <begin position="4"/>
        <end position="120"/>
    </location>
</feature>
<reference evidence="5" key="1">
    <citation type="submission" date="2020-04" db="EMBL/GenBank/DDBJ databases">
        <authorList>
            <person name="Zhang T."/>
        </authorList>
    </citation>
    <scope>NUCLEOTIDE SEQUENCE</scope>
    <source>
        <strain evidence="5">HKST-UBA02</strain>
    </source>
</reference>
<comment type="caution">
    <text evidence="5">The sequence shown here is derived from an EMBL/GenBank/DDBJ whole genome shotgun (WGS) entry which is preliminary data.</text>
</comment>
<dbReference type="PANTHER" id="PTHR44591">
    <property type="entry name" value="STRESS RESPONSE REGULATOR PROTEIN 1"/>
    <property type="match status" value="1"/>
</dbReference>
<dbReference type="InterPro" id="IPR050595">
    <property type="entry name" value="Bact_response_regulator"/>
</dbReference>
<sequence length="135" mass="15009">MNSTVFILDDETLLLRTLSNALRDEDFRVLSAQRVTDGREVLAMDGEDVELMVLDVKLPDGSGLDLLEQQRKSGYSGPVIVMTAFDNPESERRCRQLSVDHYIRKPFDLGEILGLVQELTRGNGIRLGADGTGSR</sequence>
<dbReference type="InterPro" id="IPR001789">
    <property type="entry name" value="Sig_transdc_resp-reg_receiver"/>
</dbReference>
<dbReference type="GO" id="GO:0000160">
    <property type="term" value="P:phosphorelay signal transduction system"/>
    <property type="evidence" value="ECO:0007669"/>
    <property type="project" value="UniProtKB-KW"/>
</dbReference>
<dbReference type="Gene3D" id="3.40.50.2300">
    <property type="match status" value="1"/>
</dbReference>
<evidence type="ECO:0000259" key="4">
    <source>
        <dbReference type="PROSITE" id="PS50110"/>
    </source>
</evidence>
<protein>
    <submittedName>
        <fullName evidence="5">Response regulator</fullName>
    </submittedName>
</protein>
<evidence type="ECO:0000313" key="5">
    <source>
        <dbReference type="EMBL" id="MCA9754217.1"/>
    </source>
</evidence>
<reference evidence="5" key="2">
    <citation type="journal article" date="2021" name="Microbiome">
        <title>Successional dynamics and alternative stable states in a saline activated sludge microbial community over 9 years.</title>
        <authorList>
            <person name="Wang Y."/>
            <person name="Ye J."/>
            <person name="Ju F."/>
            <person name="Liu L."/>
            <person name="Boyd J.A."/>
            <person name="Deng Y."/>
            <person name="Parks D.H."/>
            <person name="Jiang X."/>
            <person name="Yin X."/>
            <person name="Woodcroft B.J."/>
            <person name="Tyson G.W."/>
            <person name="Hugenholtz P."/>
            <person name="Polz M.F."/>
            <person name="Zhang T."/>
        </authorList>
    </citation>
    <scope>NUCLEOTIDE SEQUENCE</scope>
    <source>
        <strain evidence="5">HKST-UBA02</strain>
    </source>
</reference>
<dbReference type="PROSITE" id="PS50110">
    <property type="entry name" value="RESPONSE_REGULATORY"/>
    <property type="match status" value="1"/>
</dbReference>
<proteinExistence type="predicted"/>
<keyword evidence="2" id="KW-0902">Two-component regulatory system</keyword>
<evidence type="ECO:0000256" key="2">
    <source>
        <dbReference type="ARBA" id="ARBA00023012"/>
    </source>
</evidence>
<keyword evidence="1 3" id="KW-0597">Phosphoprotein</keyword>
<dbReference type="InterPro" id="IPR011006">
    <property type="entry name" value="CheY-like_superfamily"/>
</dbReference>
<accession>A0A956N7T3</accession>
<dbReference type="SUPFAM" id="SSF52172">
    <property type="entry name" value="CheY-like"/>
    <property type="match status" value="1"/>
</dbReference>
<dbReference type="Proteomes" id="UP000739538">
    <property type="component" value="Unassembled WGS sequence"/>
</dbReference>
<dbReference type="CDD" id="cd00156">
    <property type="entry name" value="REC"/>
    <property type="match status" value="1"/>
</dbReference>
<gene>
    <name evidence="5" type="ORF">KDA27_00330</name>
</gene>
<evidence type="ECO:0000256" key="3">
    <source>
        <dbReference type="PROSITE-ProRule" id="PRU00169"/>
    </source>
</evidence>
<organism evidence="5 6">
    <name type="scientific">Eiseniibacteriota bacterium</name>
    <dbReference type="NCBI Taxonomy" id="2212470"/>
    <lineage>
        <taxon>Bacteria</taxon>
        <taxon>Candidatus Eiseniibacteriota</taxon>
    </lineage>
</organism>
<feature type="modified residue" description="4-aspartylphosphate" evidence="3">
    <location>
        <position position="55"/>
    </location>
</feature>
<dbReference type="PANTHER" id="PTHR44591:SF14">
    <property type="entry name" value="PROTEIN PILG"/>
    <property type="match status" value="1"/>
</dbReference>
<evidence type="ECO:0000313" key="6">
    <source>
        <dbReference type="Proteomes" id="UP000739538"/>
    </source>
</evidence>
<dbReference type="Pfam" id="PF00072">
    <property type="entry name" value="Response_reg"/>
    <property type="match status" value="1"/>
</dbReference>
<evidence type="ECO:0000256" key="1">
    <source>
        <dbReference type="ARBA" id="ARBA00022553"/>
    </source>
</evidence>
<name>A0A956N7T3_UNCEI</name>
<dbReference type="EMBL" id="JAGQHS010000001">
    <property type="protein sequence ID" value="MCA9754217.1"/>
    <property type="molecule type" value="Genomic_DNA"/>
</dbReference>